<evidence type="ECO:0000313" key="1">
    <source>
        <dbReference type="EMBL" id="GJM63184.1"/>
    </source>
</evidence>
<gene>
    <name evidence="1" type="ORF">PEDI_37360</name>
</gene>
<dbReference type="EMBL" id="BQKE01000002">
    <property type="protein sequence ID" value="GJM63184.1"/>
    <property type="molecule type" value="Genomic_DNA"/>
</dbReference>
<name>A0AAN4W1J7_9BACT</name>
<sequence length="36" mass="4129">MKQSNGLRTSSANIGRLKNWEIRLKHANNNVFIAVF</sequence>
<dbReference type="Proteomes" id="UP001310022">
    <property type="component" value="Unassembled WGS sequence"/>
</dbReference>
<protein>
    <submittedName>
        <fullName evidence="1">Uncharacterized protein</fullName>
    </submittedName>
</protein>
<keyword evidence="2" id="KW-1185">Reference proteome</keyword>
<accession>A0AAN4W1J7</accession>
<reference evidence="1 2" key="1">
    <citation type="submission" date="2021-12" db="EMBL/GenBank/DDBJ databases">
        <title>Genome sequencing of bacteria with rrn-lacking chromosome and rrn-plasmid.</title>
        <authorList>
            <person name="Anda M."/>
            <person name="Iwasaki W."/>
        </authorList>
    </citation>
    <scope>NUCLEOTIDE SEQUENCE [LARGE SCALE GENOMIC DNA]</scope>
    <source>
        <strain evidence="1 2">NBRC 15940</strain>
    </source>
</reference>
<organism evidence="1 2">
    <name type="scientific">Persicobacter diffluens</name>
    <dbReference type="NCBI Taxonomy" id="981"/>
    <lineage>
        <taxon>Bacteria</taxon>
        <taxon>Pseudomonadati</taxon>
        <taxon>Bacteroidota</taxon>
        <taxon>Cytophagia</taxon>
        <taxon>Cytophagales</taxon>
        <taxon>Persicobacteraceae</taxon>
        <taxon>Persicobacter</taxon>
    </lineage>
</organism>
<dbReference type="AlphaFoldDB" id="A0AAN4W1J7"/>
<proteinExistence type="predicted"/>
<comment type="caution">
    <text evidence="1">The sequence shown here is derived from an EMBL/GenBank/DDBJ whole genome shotgun (WGS) entry which is preliminary data.</text>
</comment>
<evidence type="ECO:0000313" key="2">
    <source>
        <dbReference type="Proteomes" id="UP001310022"/>
    </source>
</evidence>